<dbReference type="EMBL" id="CAJVPV010002993">
    <property type="protein sequence ID" value="CAG8541005.1"/>
    <property type="molecule type" value="Genomic_DNA"/>
</dbReference>
<dbReference type="PANTHER" id="PTHR21600:SF40">
    <property type="entry name" value="PSEUDOURIDYLATE SYNTHASE RPUSD2"/>
    <property type="match status" value="1"/>
</dbReference>
<sequence>DADNENNSGVLNSDRQRSPEILQEGIVKKRRISDGKIVVTKAVVKQDEETEPKSKYKQLSRKDIIEERLDDVEFYYEKGLRKVKPYYYEYQTFAKGRWLGKSIFDVFCGEFRDRGKEYYAYAIEKGLITLNGKIVTKLTIVKNQDLITHKIHRHEPPITADAIKVLHRETDYVIVDKPASIPVHPSGRYRHNTVIHILQKEHGFPALFPMNRLDRLTSGIMILALNKEKAREFEKLMQNREIRKEYVCRVLGEFPIGEVKCDQPIKTVSHKLALNLVHPDGKPLTGRTHQIRVHLQYLGYPIANDPLYAHPRIWGPERGKGGTDTNVAEYIIEKFNKEFVCEENLVVFDEGMFLANKEKSVDGKRIDANPTDRSNNDLLKDSNSLNGGICEECTISYHPDPKPNQLLIWLHAFKYECDLWSYESELPTWANEDFDGDLEFNKDP</sequence>
<dbReference type="PANTHER" id="PTHR21600">
    <property type="entry name" value="MITOCHONDRIAL RNA PSEUDOURIDINE SYNTHASE"/>
    <property type="match status" value="1"/>
</dbReference>
<dbReference type="GO" id="GO:0009982">
    <property type="term" value="F:pseudouridine synthase activity"/>
    <property type="evidence" value="ECO:0007669"/>
    <property type="project" value="InterPro"/>
</dbReference>
<reference evidence="3" key="1">
    <citation type="submission" date="2021-06" db="EMBL/GenBank/DDBJ databases">
        <authorList>
            <person name="Kallberg Y."/>
            <person name="Tangrot J."/>
            <person name="Rosling A."/>
        </authorList>
    </citation>
    <scope>NUCLEOTIDE SEQUENCE</scope>
    <source>
        <strain evidence="3">CL551</strain>
    </source>
</reference>
<keyword evidence="4" id="KW-1185">Reference proteome</keyword>
<accession>A0A9N9FJG4</accession>
<name>A0A9N9FJG4_9GLOM</name>
<dbReference type="SUPFAM" id="SSF55120">
    <property type="entry name" value="Pseudouridine synthase"/>
    <property type="match status" value="1"/>
</dbReference>
<proteinExistence type="predicted"/>
<organism evidence="3 4">
    <name type="scientific">Acaulospora morrowiae</name>
    <dbReference type="NCBI Taxonomy" id="94023"/>
    <lineage>
        <taxon>Eukaryota</taxon>
        <taxon>Fungi</taxon>
        <taxon>Fungi incertae sedis</taxon>
        <taxon>Mucoromycota</taxon>
        <taxon>Glomeromycotina</taxon>
        <taxon>Glomeromycetes</taxon>
        <taxon>Diversisporales</taxon>
        <taxon>Acaulosporaceae</taxon>
        <taxon>Acaulospora</taxon>
    </lineage>
</organism>
<dbReference type="Pfam" id="PF00849">
    <property type="entry name" value="PseudoU_synth_2"/>
    <property type="match status" value="1"/>
</dbReference>
<dbReference type="GO" id="GO:0003723">
    <property type="term" value="F:RNA binding"/>
    <property type="evidence" value="ECO:0007669"/>
    <property type="project" value="UniProtKB-KW"/>
</dbReference>
<evidence type="ECO:0000313" key="4">
    <source>
        <dbReference type="Proteomes" id="UP000789342"/>
    </source>
</evidence>
<dbReference type="InterPro" id="IPR020103">
    <property type="entry name" value="PsdUridine_synth_cat_dom_sf"/>
</dbReference>
<evidence type="ECO:0000256" key="1">
    <source>
        <dbReference type="PROSITE-ProRule" id="PRU00182"/>
    </source>
</evidence>
<dbReference type="AlphaFoldDB" id="A0A9N9FJG4"/>
<dbReference type="OrthoDB" id="424794at2759"/>
<dbReference type="GO" id="GO:0000455">
    <property type="term" value="P:enzyme-directed rRNA pseudouridine synthesis"/>
    <property type="evidence" value="ECO:0007669"/>
    <property type="project" value="TreeGrafter"/>
</dbReference>
<dbReference type="CDD" id="cd02557">
    <property type="entry name" value="PseudoU_synth_ScRIB2"/>
    <property type="match status" value="1"/>
</dbReference>
<dbReference type="PROSITE" id="PS50889">
    <property type="entry name" value="S4"/>
    <property type="match status" value="1"/>
</dbReference>
<evidence type="ECO:0000313" key="3">
    <source>
        <dbReference type="EMBL" id="CAG8541005.1"/>
    </source>
</evidence>
<dbReference type="Proteomes" id="UP000789342">
    <property type="component" value="Unassembled WGS sequence"/>
</dbReference>
<protein>
    <submittedName>
        <fullName evidence="3">14406_t:CDS:1</fullName>
    </submittedName>
</protein>
<dbReference type="InterPro" id="IPR050188">
    <property type="entry name" value="RluA_PseudoU_synthase"/>
</dbReference>
<feature type="non-terminal residue" evidence="3">
    <location>
        <position position="444"/>
    </location>
</feature>
<keyword evidence="1" id="KW-0694">RNA-binding</keyword>
<dbReference type="Gene3D" id="3.30.2350.10">
    <property type="entry name" value="Pseudouridine synthase"/>
    <property type="match status" value="1"/>
</dbReference>
<evidence type="ECO:0000259" key="2">
    <source>
        <dbReference type="Pfam" id="PF00849"/>
    </source>
</evidence>
<feature type="domain" description="Pseudouridine synthase RsuA/RluA-like" evidence="2">
    <location>
        <begin position="171"/>
        <end position="296"/>
    </location>
</feature>
<gene>
    <name evidence="3" type="ORF">AMORRO_LOCUS5125</name>
</gene>
<dbReference type="InterPro" id="IPR006145">
    <property type="entry name" value="PsdUridine_synth_RsuA/RluA"/>
</dbReference>
<comment type="caution">
    <text evidence="3">The sequence shown here is derived from an EMBL/GenBank/DDBJ whole genome shotgun (WGS) entry which is preliminary data.</text>
</comment>